<reference evidence="3" key="1">
    <citation type="submission" date="2016-10" db="EMBL/GenBank/DDBJ databases">
        <authorList>
            <person name="Varghese N."/>
            <person name="Submissions S."/>
        </authorList>
    </citation>
    <scope>NUCLEOTIDE SEQUENCE [LARGE SCALE GENOMIC DNA]</scope>
    <source>
        <strain evidence="3">DSM 22427</strain>
    </source>
</reference>
<proteinExistence type="predicted"/>
<evidence type="ECO:0000313" key="3">
    <source>
        <dbReference type="Proteomes" id="UP000199199"/>
    </source>
</evidence>
<name>A0A1I6RVG7_9EURY</name>
<keyword evidence="1" id="KW-1133">Transmembrane helix</keyword>
<organism evidence="2 3">
    <name type="scientific">Halostagnicola kamekurae</name>
    <dbReference type="NCBI Taxonomy" id="619731"/>
    <lineage>
        <taxon>Archaea</taxon>
        <taxon>Methanobacteriati</taxon>
        <taxon>Methanobacteriota</taxon>
        <taxon>Stenosarchaea group</taxon>
        <taxon>Halobacteria</taxon>
        <taxon>Halobacteriales</taxon>
        <taxon>Natrialbaceae</taxon>
        <taxon>Halostagnicola</taxon>
    </lineage>
</organism>
<protein>
    <submittedName>
        <fullName evidence="2">Uncharacterized protein</fullName>
    </submittedName>
</protein>
<accession>A0A1I6RVG7</accession>
<feature type="transmembrane region" description="Helical" evidence="1">
    <location>
        <begin position="7"/>
        <end position="22"/>
    </location>
</feature>
<gene>
    <name evidence="2" type="ORF">SAMN04488556_2201</name>
</gene>
<evidence type="ECO:0000256" key="1">
    <source>
        <dbReference type="SAM" id="Phobius"/>
    </source>
</evidence>
<keyword evidence="1" id="KW-0812">Transmembrane</keyword>
<keyword evidence="1" id="KW-0472">Membrane</keyword>
<dbReference type="Proteomes" id="UP000199199">
    <property type="component" value="Unassembled WGS sequence"/>
</dbReference>
<keyword evidence="3" id="KW-1185">Reference proteome</keyword>
<dbReference type="AlphaFoldDB" id="A0A1I6RVG7"/>
<sequence>MKEIDSLMLYGIAMILFALFSHQHDVMFRDWSEILGWIGFAVCTASLIGNFIHRNSVT</sequence>
<evidence type="ECO:0000313" key="2">
    <source>
        <dbReference type="EMBL" id="SFS68707.1"/>
    </source>
</evidence>
<dbReference type="EMBL" id="FOZS01000002">
    <property type="protein sequence ID" value="SFS68707.1"/>
    <property type="molecule type" value="Genomic_DNA"/>
</dbReference>
<feature type="transmembrane region" description="Helical" evidence="1">
    <location>
        <begin position="34"/>
        <end position="52"/>
    </location>
</feature>